<dbReference type="InterPro" id="IPR015866">
    <property type="entry name" value="Ser-tRNA-synth_1_N"/>
</dbReference>
<feature type="domain" description="Aminoacyl-transfer RNA synthetases class-II family profile" evidence="10">
    <location>
        <begin position="162"/>
        <end position="430"/>
    </location>
</feature>
<dbReference type="PANTHER" id="PTHR11778">
    <property type="entry name" value="SERYL-TRNA SYNTHETASE"/>
    <property type="match status" value="1"/>
</dbReference>
<dbReference type="CDD" id="cd00770">
    <property type="entry name" value="SerRS_core"/>
    <property type="match status" value="1"/>
</dbReference>
<feature type="binding site" evidence="6 7">
    <location>
        <position position="307"/>
    </location>
    <ligand>
        <name>L-serine</name>
        <dbReference type="ChEBI" id="CHEBI:33384"/>
    </ligand>
</feature>
<evidence type="ECO:0000259" key="10">
    <source>
        <dbReference type="PROSITE" id="PS50862"/>
    </source>
</evidence>
<reference evidence="11 12" key="1">
    <citation type="submission" date="2016-01" db="EMBL/GenBank/DDBJ databases">
        <title>Use of Whole Genome Sequencing to ascertain that Brevibacterium massiliense (Roux, Raoult 2009) is a later heterotypic synonym of Brevibacterium ravenspurgense (Mages 2008).</title>
        <authorList>
            <person name="Bernier A.-M."/>
            <person name="Burdz T."/>
            <person name="Huynh C."/>
            <person name="Pachecho A.L."/>
            <person name="Wiebe D."/>
            <person name="Bonner C."/>
            <person name="Bernard K."/>
        </authorList>
    </citation>
    <scope>NUCLEOTIDE SEQUENCE [LARGE SCALE GENOMIC DNA]</scope>
    <source>
        <strain evidence="11 12">CCUG56047</strain>
    </source>
</reference>
<keyword evidence="2 6" id="KW-0547">Nucleotide-binding</keyword>
<dbReference type="InterPro" id="IPR002314">
    <property type="entry name" value="aa-tRNA-synt_IIb"/>
</dbReference>
<feature type="binding site" evidence="6 8">
    <location>
        <begin position="284"/>
        <end position="286"/>
    </location>
    <ligand>
        <name>ATP</name>
        <dbReference type="ChEBI" id="CHEBI:30616"/>
    </ligand>
</feature>
<feature type="binding site" evidence="6">
    <location>
        <position position="406"/>
    </location>
    <ligand>
        <name>L-serine</name>
        <dbReference type="ChEBI" id="CHEBI:33384"/>
    </ligand>
</feature>
<evidence type="ECO:0000256" key="6">
    <source>
        <dbReference type="HAMAP-Rule" id="MF_00176"/>
    </source>
</evidence>
<evidence type="ECO:0000256" key="3">
    <source>
        <dbReference type="ARBA" id="ARBA00022840"/>
    </source>
</evidence>
<feature type="binding site" evidence="6 8">
    <location>
        <begin position="371"/>
        <end position="374"/>
    </location>
    <ligand>
        <name>ATP</name>
        <dbReference type="ChEBI" id="CHEBI:30616"/>
    </ligand>
</feature>
<feature type="site" description="Important for serine binding" evidence="7">
    <location>
        <position position="406"/>
    </location>
</feature>
<feature type="binding site" evidence="7">
    <location>
        <position position="253"/>
    </location>
    <ligand>
        <name>L-serine</name>
        <dbReference type="ChEBI" id="CHEBI:33384"/>
    </ligand>
</feature>
<keyword evidence="1 6" id="KW-0436">Ligase</keyword>
<dbReference type="AlphaFoldDB" id="A0A150H6I3"/>
<protein>
    <recommendedName>
        <fullName evidence="6">Serine--tRNA ligase</fullName>
        <ecNumber evidence="6">6.1.1.11</ecNumber>
    </recommendedName>
    <alternativeName>
        <fullName evidence="6">Seryl-tRNA synthetase</fullName>
        <shortName evidence="6">SerRS</shortName>
    </alternativeName>
    <alternativeName>
        <fullName evidence="6">Seryl-tRNA(Ser/Sec) synthetase</fullName>
    </alternativeName>
</protein>
<dbReference type="HAMAP" id="MF_00176">
    <property type="entry name" value="Ser_tRNA_synth_type1"/>
    <property type="match status" value="1"/>
</dbReference>
<feature type="binding site" evidence="8">
    <location>
        <begin position="300"/>
        <end position="303"/>
    </location>
    <ligand>
        <name>ATP</name>
        <dbReference type="ChEBI" id="CHEBI:30616"/>
    </ligand>
</feature>
<comment type="similarity">
    <text evidence="6">Belongs to the class-II aminoacyl-tRNA synthetase family. Type-1 seryl-tRNA synthetase subfamily.</text>
</comment>
<dbReference type="PROSITE" id="PS50862">
    <property type="entry name" value="AA_TRNA_LIGASE_II"/>
    <property type="match status" value="1"/>
</dbReference>
<dbReference type="Proteomes" id="UP000243589">
    <property type="component" value="Unassembled WGS sequence"/>
</dbReference>
<evidence type="ECO:0000313" key="11">
    <source>
        <dbReference type="EMBL" id="KXZ57716.1"/>
    </source>
</evidence>
<dbReference type="EC" id="6.1.1.11" evidence="6"/>
<gene>
    <name evidence="6 11" type="primary">serS</name>
    <name evidence="11" type="ORF">Bravens_01741</name>
</gene>
<sequence length="450" mass="49126">MRIGTFSLPSPARSTGPAKLRGVIDLVQLRNNPDVFKASQRARGGSVELIDDVLSADSARRQSLTAFEEARAQQKAFGKKVSQEKDPEAKQALVAEAKQLAERVKSLEADASEAEQAFTAAVQKVPNLIIDGVPSGGEEDSVEIRREGTPRDFAAEGFEPKDHLEIGEGLSAIDTGRGAKVSGSRFHYLTGFGARLEMALLNLAMDTAIEAGFTPVVTPTLVKPEIMSGTGFMGEHADEIYFLERDDLYLVGTSEVALAGYYKDEIIDLSDGPIRLGGISSCYRREAGSYGKDTRGIIRVHQFQKVEMFAFTHVEDAEAEHQRMLDLQEKMLGYCELPYRVIDIAAGDLGDSAARKYDTEAWVPTQNTYRELTSTSNCTTFQSRRLNIRTRGEDGKTEAVATLNGTVANTRWIVAILENHQQADGSVNVPAALQPYLGGIKAWGPEGPRH</sequence>
<feature type="binding site" evidence="6">
    <location>
        <position position="300"/>
    </location>
    <ligand>
        <name>ATP</name>
        <dbReference type="ChEBI" id="CHEBI:30616"/>
    </ligand>
</feature>
<dbReference type="PRINTS" id="PR00981">
    <property type="entry name" value="TRNASYNTHSER"/>
</dbReference>
<dbReference type="UniPathway" id="UPA00906">
    <property type="reaction ID" value="UER00895"/>
</dbReference>
<dbReference type="GO" id="GO:0006434">
    <property type="term" value="P:seryl-tRNA aminoacylation"/>
    <property type="evidence" value="ECO:0007669"/>
    <property type="project" value="UniProtKB-UniRule"/>
</dbReference>
<keyword evidence="6" id="KW-0963">Cytoplasm</keyword>
<comment type="caution">
    <text evidence="11">The sequence shown here is derived from an EMBL/GenBank/DDBJ whole genome shotgun (WGS) entry which is preliminary data.</text>
</comment>
<name>A0A150H6I3_9MICO</name>
<evidence type="ECO:0000256" key="8">
    <source>
        <dbReference type="PIRSR" id="PIRSR001529-2"/>
    </source>
</evidence>
<keyword evidence="5 6" id="KW-0030">Aminoacyl-tRNA synthetase</keyword>
<comment type="domain">
    <text evidence="6">Consists of two distinct domains, a catalytic core and a N-terminal extension that is involved in tRNA binding.</text>
</comment>
<comment type="catalytic activity">
    <reaction evidence="6">
        <text>tRNA(Ser) + L-serine + ATP = L-seryl-tRNA(Ser) + AMP + diphosphate + H(+)</text>
        <dbReference type="Rhea" id="RHEA:12292"/>
        <dbReference type="Rhea" id="RHEA-COMP:9669"/>
        <dbReference type="Rhea" id="RHEA-COMP:9703"/>
        <dbReference type="ChEBI" id="CHEBI:15378"/>
        <dbReference type="ChEBI" id="CHEBI:30616"/>
        <dbReference type="ChEBI" id="CHEBI:33019"/>
        <dbReference type="ChEBI" id="CHEBI:33384"/>
        <dbReference type="ChEBI" id="CHEBI:78442"/>
        <dbReference type="ChEBI" id="CHEBI:78533"/>
        <dbReference type="ChEBI" id="CHEBI:456215"/>
        <dbReference type="EC" id="6.1.1.11"/>
    </reaction>
</comment>
<accession>A0A150H6I3</accession>
<organism evidence="11 12">
    <name type="scientific">Brevibacterium ravenspurgense</name>
    <dbReference type="NCBI Taxonomy" id="479117"/>
    <lineage>
        <taxon>Bacteria</taxon>
        <taxon>Bacillati</taxon>
        <taxon>Actinomycetota</taxon>
        <taxon>Actinomycetes</taxon>
        <taxon>Micrococcales</taxon>
        <taxon>Brevibacteriaceae</taxon>
        <taxon>Brevibacterium</taxon>
    </lineage>
</organism>
<dbReference type="PATRIC" id="fig|479117.4.peg.1725"/>
<evidence type="ECO:0000256" key="4">
    <source>
        <dbReference type="ARBA" id="ARBA00022917"/>
    </source>
</evidence>
<dbReference type="InterPro" id="IPR045864">
    <property type="entry name" value="aa-tRNA-synth_II/BPL/LPL"/>
</dbReference>
<feature type="coiled-coil region" evidence="9">
    <location>
        <begin position="90"/>
        <end position="124"/>
    </location>
</feature>
<dbReference type="GO" id="GO:0005737">
    <property type="term" value="C:cytoplasm"/>
    <property type="evidence" value="ECO:0007669"/>
    <property type="project" value="UniProtKB-SubCell"/>
</dbReference>
<dbReference type="InterPro" id="IPR002317">
    <property type="entry name" value="Ser-tRNA-ligase_type_1"/>
</dbReference>
<keyword evidence="4 6" id="KW-0648">Protein biosynthesis</keyword>
<dbReference type="InterPro" id="IPR010978">
    <property type="entry name" value="tRNA-bd_arm"/>
</dbReference>
<dbReference type="GO" id="GO:0004828">
    <property type="term" value="F:serine-tRNA ligase activity"/>
    <property type="evidence" value="ECO:0007669"/>
    <property type="project" value="UniProtKB-UniRule"/>
</dbReference>
<evidence type="ECO:0000256" key="2">
    <source>
        <dbReference type="ARBA" id="ARBA00022741"/>
    </source>
</evidence>
<dbReference type="Gene3D" id="1.10.287.40">
    <property type="entry name" value="Serine-tRNA synthetase, tRNA binding domain"/>
    <property type="match status" value="1"/>
</dbReference>
<dbReference type="Pfam" id="PF02403">
    <property type="entry name" value="Seryl_tRNA_N"/>
    <property type="match status" value="1"/>
</dbReference>
<dbReference type="NCBIfam" id="TIGR00414">
    <property type="entry name" value="serS"/>
    <property type="match status" value="1"/>
</dbReference>
<comment type="catalytic activity">
    <reaction evidence="6">
        <text>tRNA(Sec) + L-serine + ATP = L-seryl-tRNA(Sec) + AMP + diphosphate + H(+)</text>
        <dbReference type="Rhea" id="RHEA:42580"/>
        <dbReference type="Rhea" id="RHEA-COMP:9742"/>
        <dbReference type="Rhea" id="RHEA-COMP:10128"/>
        <dbReference type="ChEBI" id="CHEBI:15378"/>
        <dbReference type="ChEBI" id="CHEBI:30616"/>
        <dbReference type="ChEBI" id="CHEBI:33019"/>
        <dbReference type="ChEBI" id="CHEBI:33384"/>
        <dbReference type="ChEBI" id="CHEBI:78442"/>
        <dbReference type="ChEBI" id="CHEBI:78533"/>
        <dbReference type="ChEBI" id="CHEBI:456215"/>
        <dbReference type="EC" id="6.1.1.11"/>
    </reaction>
</comment>
<dbReference type="GO" id="GO:0016260">
    <property type="term" value="P:selenocysteine biosynthetic process"/>
    <property type="evidence" value="ECO:0007669"/>
    <property type="project" value="UniProtKB-UniRule"/>
</dbReference>
<dbReference type="EMBL" id="LQQC01000011">
    <property type="protein sequence ID" value="KXZ57716.1"/>
    <property type="molecule type" value="Genomic_DNA"/>
</dbReference>
<evidence type="ECO:0000256" key="1">
    <source>
        <dbReference type="ARBA" id="ARBA00022598"/>
    </source>
</evidence>
<comment type="subunit">
    <text evidence="6">Homodimer. The tRNA molecule binds across the dimer.</text>
</comment>
<feature type="binding site" evidence="7">
    <location>
        <position position="284"/>
    </location>
    <ligand>
        <name>L-serine</name>
        <dbReference type="ChEBI" id="CHEBI:33384"/>
    </ligand>
</feature>
<evidence type="ECO:0000313" key="12">
    <source>
        <dbReference type="Proteomes" id="UP000243589"/>
    </source>
</evidence>
<dbReference type="SUPFAM" id="SSF46589">
    <property type="entry name" value="tRNA-binding arm"/>
    <property type="match status" value="1"/>
</dbReference>
<feature type="binding site" evidence="7">
    <location>
        <position position="404"/>
    </location>
    <ligand>
        <name>L-serine</name>
        <dbReference type="ChEBI" id="CHEBI:33384"/>
    </ligand>
</feature>
<evidence type="ECO:0000256" key="7">
    <source>
        <dbReference type="PIRSR" id="PIRSR001529-1"/>
    </source>
</evidence>
<evidence type="ECO:0000256" key="5">
    <source>
        <dbReference type="ARBA" id="ARBA00023146"/>
    </source>
</evidence>
<evidence type="ECO:0000256" key="9">
    <source>
        <dbReference type="SAM" id="Coils"/>
    </source>
</evidence>
<comment type="function">
    <text evidence="6">Catalyzes the attachment of serine to tRNA(Ser). Is also able to aminoacylate tRNA(Sec) with serine, to form the misacylated tRNA L-seryl-tRNA(Sec), which will be further converted into selenocysteinyl-tRNA(Sec).</text>
</comment>
<dbReference type="InterPro" id="IPR042103">
    <property type="entry name" value="SerRS_1_N_sf"/>
</dbReference>
<dbReference type="Pfam" id="PF00587">
    <property type="entry name" value="tRNA-synt_2b"/>
    <property type="match status" value="1"/>
</dbReference>
<dbReference type="GO" id="GO:0005524">
    <property type="term" value="F:ATP binding"/>
    <property type="evidence" value="ECO:0007669"/>
    <property type="project" value="UniProtKB-UniRule"/>
</dbReference>
<comment type="subcellular location">
    <subcellularLocation>
        <location evidence="6">Cytoplasm</location>
    </subcellularLocation>
</comment>
<dbReference type="Gene3D" id="3.30.930.10">
    <property type="entry name" value="Bira Bifunctional Protein, Domain 2"/>
    <property type="match status" value="1"/>
</dbReference>
<keyword evidence="3 6" id="KW-0067">ATP-binding</keyword>
<dbReference type="InterPro" id="IPR033729">
    <property type="entry name" value="SerRS_core"/>
</dbReference>
<dbReference type="SUPFAM" id="SSF55681">
    <property type="entry name" value="Class II aaRS and biotin synthetases"/>
    <property type="match status" value="1"/>
</dbReference>
<keyword evidence="9" id="KW-0175">Coiled coil</keyword>
<keyword evidence="12" id="KW-1185">Reference proteome</keyword>
<comment type="pathway">
    <text evidence="6">Aminoacyl-tRNA biosynthesis; selenocysteinyl-tRNA(Sec) biosynthesis; L-seryl-tRNA(Sec) from L-serine and tRNA(Sec): step 1/1.</text>
</comment>
<dbReference type="PIRSF" id="PIRSF001529">
    <property type="entry name" value="Ser-tRNA-synth_IIa"/>
    <property type="match status" value="1"/>
</dbReference>
<dbReference type="InterPro" id="IPR006195">
    <property type="entry name" value="aa-tRNA-synth_II"/>
</dbReference>
<proteinExistence type="inferred from homology"/>
<feature type="binding site" evidence="6">
    <location>
        <begin position="253"/>
        <end position="255"/>
    </location>
    <ligand>
        <name>L-serine</name>
        <dbReference type="ChEBI" id="CHEBI:33384"/>
    </ligand>
</feature>